<dbReference type="EMBL" id="CM026422">
    <property type="protein sequence ID" value="KAG0588307.1"/>
    <property type="molecule type" value="Genomic_DNA"/>
</dbReference>
<feature type="compositionally biased region" description="Acidic residues" evidence="1">
    <location>
        <begin position="137"/>
        <end position="147"/>
    </location>
</feature>
<feature type="region of interest" description="Disordered" evidence="1">
    <location>
        <begin position="18"/>
        <end position="49"/>
    </location>
</feature>
<dbReference type="AlphaFoldDB" id="A0A8T0IYJ8"/>
<evidence type="ECO:0000313" key="2">
    <source>
        <dbReference type="EMBL" id="KAG0588307.1"/>
    </source>
</evidence>
<organism evidence="2 3">
    <name type="scientific">Ceratodon purpureus</name>
    <name type="common">Fire moss</name>
    <name type="synonym">Dicranum purpureum</name>
    <dbReference type="NCBI Taxonomy" id="3225"/>
    <lineage>
        <taxon>Eukaryota</taxon>
        <taxon>Viridiplantae</taxon>
        <taxon>Streptophyta</taxon>
        <taxon>Embryophyta</taxon>
        <taxon>Bryophyta</taxon>
        <taxon>Bryophytina</taxon>
        <taxon>Bryopsida</taxon>
        <taxon>Dicranidae</taxon>
        <taxon>Pseudoditrichales</taxon>
        <taxon>Ditrichaceae</taxon>
        <taxon>Ceratodon</taxon>
    </lineage>
</organism>
<comment type="caution">
    <text evidence="2">The sequence shown here is derived from an EMBL/GenBank/DDBJ whole genome shotgun (WGS) entry which is preliminary data.</text>
</comment>
<reference evidence="2" key="1">
    <citation type="submission" date="2020-06" db="EMBL/GenBank/DDBJ databases">
        <title>WGS assembly of Ceratodon purpureus strain R40.</title>
        <authorList>
            <person name="Carey S.B."/>
            <person name="Jenkins J."/>
            <person name="Shu S."/>
            <person name="Lovell J.T."/>
            <person name="Sreedasyam A."/>
            <person name="Maumus F."/>
            <person name="Tiley G.P."/>
            <person name="Fernandez-Pozo N."/>
            <person name="Barry K."/>
            <person name="Chen C."/>
            <person name="Wang M."/>
            <person name="Lipzen A."/>
            <person name="Daum C."/>
            <person name="Saski C.A."/>
            <person name="Payton A.C."/>
            <person name="Mcbreen J.C."/>
            <person name="Conrad R.E."/>
            <person name="Kollar L.M."/>
            <person name="Olsson S."/>
            <person name="Huttunen S."/>
            <person name="Landis J.B."/>
            <person name="Wickett N.J."/>
            <person name="Johnson M.G."/>
            <person name="Rensing S.A."/>
            <person name="Grimwood J."/>
            <person name="Schmutz J."/>
            <person name="Mcdaniel S.F."/>
        </authorList>
    </citation>
    <scope>NUCLEOTIDE SEQUENCE</scope>
    <source>
        <strain evidence="2">R40</strain>
    </source>
</reference>
<evidence type="ECO:0000256" key="1">
    <source>
        <dbReference type="SAM" id="MobiDB-lite"/>
    </source>
</evidence>
<accession>A0A8T0IYJ8</accession>
<proteinExistence type="predicted"/>
<evidence type="ECO:0000313" key="3">
    <source>
        <dbReference type="Proteomes" id="UP000822688"/>
    </source>
</evidence>
<gene>
    <name evidence="2" type="ORF">KC19_2G232900</name>
</gene>
<dbReference type="Proteomes" id="UP000822688">
    <property type="component" value="Chromosome 2"/>
</dbReference>
<protein>
    <submittedName>
        <fullName evidence="2">Uncharacterized protein</fullName>
    </submittedName>
</protein>
<feature type="compositionally biased region" description="Basic residues" evidence="1">
    <location>
        <begin position="150"/>
        <end position="166"/>
    </location>
</feature>
<name>A0A8T0IYJ8_CERPU</name>
<sequence length="166" mass="18479">MGHQRTRPMLEPVLENYMGPPISYNSTTPASKPSRHGASTAKVTPASEIHQSKRVTATSLNPVNIFGKLRDKYIKAMNEISMGGDLASVAGYHGCVAGTDQYPGAVDQHRKSSAAREKEIRALREELAARRRLSSELVEEDSDDEDLGVAHHHHHRHHHQQYKSVR</sequence>
<keyword evidence="3" id="KW-1185">Reference proteome</keyword>
<feature type="region of interest" description="Disordered" evidence="1">
    <location>
        <begin position="132"/>
        <end position="166"/>
    </location>
</feature>
<dbReference type="OrthoDB" id="2007556at2759"/>